<dbReference type="GO" id="GO:0003723">
    <property type="term" value="F:RNA binding"/>
    <property type="evidence" value="ECO:0007669"/>
    <property type="project" value="InterPro"/>
</dbReference>
<gene>
    <name evidence="1" type="ORF">HFO42_32650</name>
</gene>
<reference evidence="1" key="1">
    <citation type="submission" date="2020-04" db="EMBL/GenBank/DDBJ databases">
        <title>Global-level population genomics supports evidence of horizontal gene transfer on evolution of Rhizobia in Lentils.</title>
        <authorList>
            <person name="Gai Y."/>
            <person name="Cook D."/>
            <person name="Riely B."/>
        </authorList>
    </citation>
    <scope>NUCLEOTIDE SEQUENCE</scope>
    <source>
        <strain evidence="1">Derici101B</strain>
    </source>
</reference>
<dbReference type="Pfam" id="PF09907">
    <property type="entry name" value="HigB_toxin"/>
    <property type="match status" value="1"/>
</dbReference>
<dbReference type="EMBL" id="JAAXEP010000024">
    <property type="protein sequence ID" value="MBY5632781.1"/>
    <property type="molecule type" value="Genomic_DNA"/>
</dbReference>
<name>A0AAJ1AF97_RHILE</name>
<protein>
    <submittedName>
        <fullName evidence="1">Type II toxin-antitoxin system HigB family toxin</fullName>
    </submittedName>
</protein>
<dbReference type="GO" id="GO:0004519">
    <property type="term" value="F:endonuclease activity"/>
    <property type="evidence" value="ECO:0007669"/>
    <property type="project" value="InterPro"/>
</dbReference>
<evidence type="ECO:0000313" key="2">
    <source>
        <dbReference type="Proteomes" id="UP000825699"/>
    </source>
</evidence>
<organism evidence="1 2">
    <name type="scientific">Rhizobium leguminosarum</name>
    <dbReference type="NCBI Taxonomy" id="384"/>
    <lineage>
        <taxon>Bacteria</taxon>
        <taxon>Pseudomonadati</taxon>
        <taxon>Pseudomonadota</taxon>
        <taxon>Alphaproteobacteria</taxon>
        <taxon>Hyphomicrobiales</taxon>
        <taxon>Rhizobiaceae</taxon>
        <taxon>Rhizobium/Agrobacterium group</taxon>
        <taxon>Rhizobium</taxon>
    </lineage>
</organism>
<dbReference type="InterPro" id="IPR018669">
    <property type="entry name" value="Toxin_HigB"/>
</dbReference>
<dbReference type="AlphaFoldDB" id="A0AAJ1AF97"/>
<dbReference type="GO" id="GO:0110001">
    <property type="term" value="C:toxin-antitoxin complex"/>
    <property type="evidence" value="ECO:0007669"/>
    <property type="project" value="InterPro"/>
</dbReference>
<proteinExistence type="predicted"/>
<dbReference type="Proteomes" id="UP000825699">
    <property type="component" value="Unassembled WGS sequence"/>
</dbReference>
<evidence type="ECO:0000313" key="1">
    <source>
        <dbReference type="EMBL" id="MBY5632781.1"/>
    </source>
</evidence>
<comment type="caution">
    <text evidence="1">The sequence shown here is derived from an EMBL/GenBank/DDBJ whole genome shotgun (WGS) entry which is preliminary data.</text>
</comment>
<accession>A0AAJ1AF97</accession>
<sequence>MVRARQRFAHRPPVFDLFWEAKDRWPQTANALDTWYRLMKSSEPTDFADMKSLFPATDKVGQHHVFDIGGNKLRLIAVVHYKFSKVYIERIMDHAEYDKGAWKG</sequence>